<evidence type="ECO:0000313" key="2">
    <source>
        <dbReference type="Proteomes" id="UP000469011"/>
    </source>
</evidence>
<dbReference type="EMBL" id="JAAAMG010000021">
    <property type="protein sequence ID" value="NDW06915.1"/>
    <property type="molecule type" value="Genomic_DNA"/>
</dbReference>
<dbReference type="Gene3D" id="2.30.30.110">
    <property type="match status" value="1"/>
</dbReference>
<organism evidence="1 2">
    <name type="scientific">Jiella pacifica</name>
    <dbReference type="NCBI Taxonomy" id="2696469"/>
    <lineage>
        <taxon>Bacteria</taxon>
        <taxon>Pseudomonadati</taxon>
        <taxon>Pseudomonadota</taxon>
        <taxon>Alphaproteobacteria</taxon>
        <taxon>Hyphomicrobiales</taxon>
        <taxon>Aurantimonadaceae</taxon>
        <taxon>Jiella</taxon>
    </lineage>
</organism>
<keyword evidence="2" id="KW-1185">Reference proteome</keyword>
<dbReference type="GO" id="GO:0003677">
    <property type="term" value="F:DNA binding"/>
    <property type="evidence" value="ECO:0007669"/>
    <property type="project" value="InterPro"/>
</dbReference>
<gene>
    <name evidence="1" type="ORF">GTK09_21100</name>
</gene>
<dbReference type="SUPFAM" id="SSF50118">
    <property type="entry name" value="Cell growth inhibitor/plasmid maintenance toxic component"/>
    <property type="match status" value="1"/>
</dbReference>
<dbReference type="InterPro" id="IPR003477">
    <property type="entry name" value="PemK-like"/>
</dbReference>
<accession>A0A6N9T9L0</accession>
<reference evidence="1 2" key="1">
    <citation type="submission" date="2020-01" db="EMBL/GenBank/DDBJ databases">
        <title>Jiella pacifica sp. nov.</title>
        <authorList>
            <person name="Xue Z."/>
            <person name="Zhu S."/>
            <person name="Chen J."/>
            <person name="Yang J."/>
        </authorList>
    </citation>
    <scope>NUCLEOTIDE SEQUENCE [LARGE SCALE GENOMIC DNA]</scope>
    <source>
        <strain evidence="1 2">40Bstr34</strain>
    </source>
</reference>
<proteinExistence type="predicted"/>
<dbReference type="AlphaFoldDB" id="A0A6N9T9L0"/>
<evidence type="ECO:0000313" key="1">
    <source>
        <dbReference type="EMBL" id="NDW06915.1"/>
    </source>
</evidence>
<sequence>MGRPVSFRRGDFVTATFPGDIKKPRPGLILQADEYIAGHHTLLVCPLTTYRSEARLFRPVFFPSPQNGLEHRSEAMIDKLSPVRNDGIRQRIGTATHEELLTIELALITITGLDRYLVFDEPTEKEIQP</sequence>
<dbReference type="InterPro" id="IPR011067">
    <property type="entry name" value="Plasmid_toxin/cell-grow_inhib"/>
</dbReference>
<dbReference type="Pfam" id="PF02452">
    <property type="entry name" value="PemK_toxin"/>
    <property type="match status" value="1"/>
</dbReference>
<dbReference type="Proteomes" id="UP000469011">
    <property type="component" value="Unassembled WGS sequence"/>
</dbReference>
<name>A0A6N9T9L0_9HYPH</name>
<protein>
    <submittedName>
        <fullName evidence="1">Type II toxin-antitoxin system PemK/MazF family toxin</fullName>
    </submittedName>
</protein>
<comment type="caution">
    <text evidence="1">The sequence shown here is derived from an EMBL/GenBank/DDBJ whole genome shotgun (WGS) entry which is preliminary data.</text>
</comment>
<dbReference type="RefSeq" id="WP_163465364.1">
    <property type="nucleotide sequence ID" value="NZ_JAAAMG010000021.1"/>
</dbReference>